<evidence type="ECO:0000256" key="1">
    <source>
        <dbReference type="ARBA" id="ARBA00004123"/>
    </source>
</evidence>
<keyword evidence="4" id="KW-0539">Nucleus</keyword>
<comment type="subcellular location">
    <subcellularLocation>
        <location evidence="2">Cytoplasm</location>
    </subcellularLocation>
    <subcellularLocation>
        <location evidence="1">Nucleus</location>
    </subcellularLocation>
</comment>
<feature type="region of interest" description="Disordered" evidence="5">
    <location>
        <begin position="1"/>
        <end position="28"/>
    </location>
</feature>
<dbReference type="InterPro" id="IPR038881">
    <property type="entry name" value="Yae1-like"/>
</dbReference>
<feature type="domain" description="Essential protein Yae1 N-terminal" evidence="6">
    <location>
        <begin position="40"/>
        <end position="76"/>
    </location>
</feature>
<dbReference type="GO" id="GO:0005634">
    <property type="term" value="C:nucleus"/>
    <property type="evidence" value="ECO:0007669"/>
    <property type="project" value="UniProtKB-SubCell"/>
</dbReference>
<protein>
    <recommendedName>
        <fullName evidence="6">Essential protein Yae1 N-terminal domain-containing protein</fullName>
    </recommendedName>
</protein>
<keyword evidence="3" id="KW-0963">Cytoplasm</keyword>
<feature type="compositionally biased region" description="Polar residues" evidence="5">
    <location>
        <begin position="116"/>
        <end position="125"/>
    </location>
</feature>
<feature type="compositionally biased region" description="Basic and acidic residues" evidence="5">
    <location>
        <begin position="1"/>
        <end position="12"/>
    </location>
</feature>
<evidence type="ECO:0000313" key="7">
    <source>
        <dbReference type="EMBL" id="EFN54830.1"/>
    </source>
</evidence>
<dbReference type="InParanoid" id="E1ZGY0"/>
<dbReference type="GO" id="GO:0005737">
    <property type="term" value="C:cytoplasm"/>
    <property type="evidence" value="ECO:0007669"/>
    <property type="project" value="UniProtKB-SubCell"/>
</dbReference>
<accession>E1ZGY0</accession>
<dbReference type="OrthoDB" id="20086at2759"/>
<dbReference type="PANTHER" id="PTHR18829:SF0">
    <property type="entry name" value="PROTEIN YAE1 HOMOLOG"/>
    <property type="match status" value="1"/>
</dbReference>
<dbReference type="PANTHER" id="PTHR18829">
    <property type="entry name" value="PROTEIN YAE1 HOMOLOG"/>
    <property type="match status" value="1"/>
</dbReference>
<organism evidence="8">
    <name type="scientific">Chlorella variabilis</name>
    <name type="common">Green alga</name>
    <dbReference type="NCBI Taxonomy" id="554065"/>
    <lineage>
        <taxon>Eukaryota</taxon>
        <taxon>Viridiplantae</taxon>
        <taxon>Chlorophyta</taxon>
        <taxon>core chlorophytes</taxon>
        <taxon>Trebouxiophyceae</taxon>
        <taxon>Chlorellales</taxon>
        <taxon>Chlorellaceae</taxon>
        <taxon>Chlorella clade</taxon>
        <taxon>Chlorella</taxon>
    </lineage>
</organism>
<name>E1ZGY0_CHLVA</name>
<keyword evidence="8" id="KW-1185">Reference proteome</keyword>
<dbReference type="GeneID" id="17354316"/>
<dbReference type="KEGG" id="cvr:CHLNCDRAFT_134848"/>
<dbReference type="eggNOG" id="ENOG502R35S">
    <property type="taxonomic scope" value="Eukaryota"/>
</dbReference>
<evidence type="ECO:0000256" key="2">
    <source>
        <dbReference type="ARBA" id="ARBA00004496"/>
    </source>
</evidence>
<dbReference type="EMBL" id="GL433846">
    <property type="protein sequence ID" value="EFN54830.1"/>
    <property type="molecule type" value="Genomic_DNA"/>
</dbReference>
<reference evidence="7 8" key="1">
    <citation type="journal article" date="2010" name="Plant Cell">
        <title>The Chlorella variabilis NC64A genome reveals adaptation to photosymbiosis, coevolution with viruses, and cryptic sex.</title>
        <authorList>
            <person name="Blanc G."/>
            <person name="Duncan G."/>
            <person name="Agarkova I."/>
            <person name="Borodovsky M."/>
            <person name="Gurnon J."/>
            <person name="Kuo A."/>
            <person name="Lindquist E."/>
            <person name="Lucas S."/>
            <person name="Pangilinan J."/>
            <person name="Polle J."/>
            <person name="Salamov A."/>
            <person name="Terry A."/>
            <person name="Yamada T."/>
            <person name="Dunigan D.D."/>
            <person name="Grigoriev I.V."/>
            <person name="Claverie J.M."/>
            <person name="Van Etten J.L."/>
        </authorList>
    </citation>
    <scope>NUCLEOTIDE SEQUENCE [LARGE SCALE GENOMIC DNA]</scope>
    <source>
        <strain evidence="7 8">NC64A</strain>
    </source>
</reference>
<feature type="compositionally biased region" description="Basic and acidic residues" evidence="5">
    <location>
        <begin position="19"/>
        <end position="28"/>
    </location>
</feature>
<feature type="region of interest" description="Disordered" evidence="5">
    <location>
        <begin position="97"/>
        <end position="125"/>
    </location>
</feature>
<evidence type="ECO:0000256" key="4">
    <source>
        <dbReference type="ARBA" id="ARBA00023242"/>
    </source>
</evidence>
<evidence type="ECO:0000256" key="3">
    <source>
        <dbReference type="ARBA" id="ARBA00022490"/>
    </source>
</evidence>
<dbReference type="RefSeq" id="XP_005846932.1">
    <property type="nucleotide sequence ID" value="XM_005846870.1"/>
</dbReference>
<proteinExistence type="predicted"/>
<evidence type="ECO:0000259" key="6">
    <source>
        <dbReference type="Pfam" id="PF09811"/>
    </source>
</evidence>
<evidence type="ECO:0000256" key="5">
    <source>
        <dbReference type="SAM" id="MobiDB-lite"/>
    </source>
</evidence>
<evidence type="ECO:0000313" key="8">
    <source>
        <dbReference type="Proteomes" id="UP000008141"/>
    </source>
</evidence>
<dbReference type="Proteomes" id="UP000008141">
    <property type="component" value="Unassembled WGS sequence"/>
</dbReference>
<dbReference type="AlphaFoldDB" id="E1ZGY0"/>
<dbReference type="InterPro" id="IPR019191">
    <property type="entry name" value="Essential_protein_Yae1_N"/>
</dbReference>
<sequence>MAMIGRADHIWGADDGEEEPGHEQLDREWRARREEHFSGGYREGLEAGKHETVQEGFDEGYRLGAAAGFECGAARGAAATLRALAPRLPADLRSRLQEVEQEQGQGGQQLADMPYQQLQQQPCDG</sequence>
<gene>
    <name evidence="7" type="ORF">CHLNCDRAFT_134848</name>
</gene>
<dbReference type="Pfam" id="PF09811">
    <property type="entry name" value="Yae1_N"/>
    <property type="match status" value="1"/>
</dbReference>